<evidence type="ECO:0000313" key="1">
    <source>
        <dbReference type="EMBL" id="GAA0035123.1"/>
    </source>
</evidence>
<comment type="caution">
    <text evidence="1">The sequence shown here is derived from an EMBL/GenBank/DDBJ whole genome shotgun (WGS) entry which is preliminary data.</text>
</comment>
<proteinExistence type="predicted"/>
<organism evidence="1 2">
    <name type="scientific">Brevibacterium metallidurans</name>
    <dbReference type="NCBI Taxonomy" id="1482676"/>
    <lineage>
        <taxon>Bacteria</taxon>
        <taxon>Bacillati</taxon>
        <taxon>Actinomycetota</taxon>
        <taxon>Actinomycetes</taxon>
        <taxon>Micrococcales</taxon>
        <taxon>Brevibacteriaceae</taxon>
        <taxon>Brevibacterium</taxon>
    </lineage>
</organism>
<keyword evidence="2" id="KW-1185">Reference proteome</keyword>
<sequence>MNARIELRYNVVTNRDLKAVGVSSTEISRAVNCCLIRLCAGVYSIAAACGRPQHKRIGSLITDTEWTDYFRTTSGDERARDRQFTSLLARLQAIHYRSYRSADVVAGASAALLHDLPMFDLALRPLTVMHPTASTRSTAIRRLRRAVPAEDREAIGRLTVTSAVRTGLDLIEFGGPVSGFAALETVLRRSVTAANGGRALAFSDSRKVRELGSTAVEAEVMPAVRRLTRGSARAQRIVERISPMSESYAESRCSFNLHTLGLHDFVQQWNVAADGELLTRLDFLHRATMTALAVDGSGKYEDAGRGRLRHESYQHNMLLKMGYTVVHFTFHDILNPQVFGLKLFEQAPRLLEFRIDPLVL</sequence>
<dbReference type="RefSeq" id="WP_339392080.1">
    <property type="nucleotide sequence ID" value="NZ_BAAAAF010000003.1"/>
</dbReference>
<dbReference type="EMBL" id="BAAAAF010000003">
    <property type="protein sequence ID" value="GAA0035123.1"/>
    <property type="molecule type" value="Genomic_DNA"/>
</dbReference>
<gene>
    <name evidence="1" type="ORF">NCCP602_10840</name>
</gene>
<evidence type="ECO:0008006" key="3">
    <source>
        <dbReference type="Google" id="ProtNLM"/>
    </source>
</evidence>
<name>A0ABN0SL11_9MICO</name>
<protein>
    <recommendedName>
        <fullName evidence="3">DUF559 domain-containing protein</fullName>
    </recommendedName>
</protein>
<accession>A0ABN0SL11</accession>
<reference evidence="1 2" key="1">
    <citation type="submission" date="2024-01" db="EMBL/GenBank/DDBJ databases">
        <title>Characterization of antibiotic resistant novel bacterial strains and their environmental applications.</title>
        <authorList>
            <person name="Manzoor S."/>
            <person name="Abbas S."/>
            <person name="Arshad M."/>
            <person name="Ahmed I."/>
        </authorList>
    </citation>
    <scope>NUCLEOTIDE SEQUENCE [LARGE SCALE GENOMIC DNA]</scope>
    <source>
        <strain evidence="1 2">NCCP-602</strain>
    </source>
</reference>
<evidence type="ECO:0000313" key="2">
    <source>
        <dbReference type="Proteomes" id="UP001498238"/>
    </source>
</evidence>
<dbReference type="Proteomes" id="UP001498238">
    <property type="component" value="Unassembled WGS sequence"/>
</dbReference>